<dbReference type="STRING" id="1798228.SAMN05216574_102348"/>
<dbReference type="OrthoDB" id="5175354at2"/>
<dbReference type="InterPro" id="IPR006311">
    <property type="entry name" value="TAT_signal"/>
</dbReference>
<feature type="domain" description="Right handed beta helix" evidence="2">
    <location>
        <begin position="201"/>
        <end position="301"/>
    </location>
</feature>
<sequence>MTVPPGPHSAESSDPPAVGRRALGRRGFVVTALAGGTVVGAAAAATQRPGGRGDVATPVDAPTGVTVLAGPGIDVSGTRDSTAALQATVDAAAEGAQLWLPGGLYLVDGITLRRGQVLTGPSGRSYTGRSESGARLRARSVDSAGPVLTVGELGVVTDIAVEGEGRAQPAVRPAGIGVVLERVTMAEASVGFDAAYVSGSILTECQIHQNGTGIKDIVDSIVQSTVINANEGDGISLASGANDNTFLGNKVEWNDGYGVQAFQAEHNVLIGGVIDRNGKAGVRLVECSHSTVVGAVLRRNGRLAEDTPDDDCHLFHAGCTGLVVTGLSTNSGRDDGGTSGYDSPAVALRADGGTDVTITGNDLTGSTSGTAIATAAPGVRGTHLLNAGPGLQAATGIQLRVGVADLAVAGGSTEPAVFAVDAGDVDGPGRVYRLLLSYRSGGTGTRGAAEALVLVGRGDAGAEATLGATDDRIGVEFGPTGPMRVTADVTADGRVLTVSVTNTGAAALRIRLELL</sequence>
<evidence type="ECO:0000313" key="3">
    <source>
        <dbReference type="EMBL" id="SFE18168.1"/>
    </source>
</evidence>
<dbReference type="SUPFAM" id="SSF51126">
    <property type="entry name" value="Pectin lyase-like"/>
    <property type="match status" value="2"/>
</dbReference>
<keyword evidence="4" id="KW-1185">Reference proteome</keyword>
<feature type="region of interest" description="Disordered" evidence="1">
    <location>
        <begin position="1"/>
        <end position="20"/>
    </location>
</feature>
<dbReference type="EMBL" id="FOND01000002">
    <property type="protein sequence ID" value="SFE18168.1"/>
    <property type="molecule type" value="Genomic_DNA"/>
</dbReference>
<organism evidence="3 4">
    <name type="scientific">Blastococcus tunisiensis</name>
    <dbReference type="NCBI Taxonomy" id="1798228"/>
    <lineage>
        <taxon>Bacteria</taxon>
        <taxon>Bacillati</taxon>
        <taxon>Actinomycetota</taxon>
        <taxon>Actinomycetes</taxon>
        <taxon>Geodermatophilales</taxon>
        <taxon>Geodermatophilaceae</taxon>
        <taxon>Blastococcus</taxon>
    </lineage>
</organism>
<dbReference type="SMART" id="SM00710">
    <property type="entry name" value="PbH1"/>
    <property type="match status" value="5"/>
</dbReference>
<gene>
    <name evidence="3" type="ORF">SAMN05216574_102348</name>
</gene>
<evidence type="ECO:0000256" key="1">
    <source>
        <dbReference type="SAM" id="MobiDB-lite"/>
    </source>
</evidence>
<evidence type="ECO:0000259" key="2">
    <source>
        <dbReference type="Pfam" id="PF13229"/>
    </source>
</evidence>
<dbReference type="PROSITE" id="PS51318">
    <property type="entry name" value="TAT"/>
    <property type="match status" value="1"/>
</dbReference>
<dbReference type="Pfam" id="PF13229">
    <property type="entry name" value="Beta_helix"/>
    <property type="match status" value="1"/>
</dbReference>
<dbReference type="InterPro" id="IPR039448">
    <property type="entry name" value="Beta_helix"/>
</dbReference>
<name>A0A1I1YGL6_9ACTN</name>
<evidence type="ECO:0000313" key="4">
    <source>
        <dbReference type="Proteomes" id="UP000198589"/>
    </source>
</evidence>
<proteinExistence type="predicted"/>
<reference evidence="4" key="1">
    <citation type="submission" date="2016-10" db="EMBL/GenBank/DDBJ databases">
        <authorList>
            <person name="Varghese N."/>
            <person name="Submissions S."/>
        </authorList>
    </citation>
    <scope>NUCLEOTIDE SEQUENCE [LARGE SCALE GENOMIC DNA]</scope>
    <source>
        <strain evidence="4">DSM 46838</strain>
    </source>
</reference>
<dbReference type="RefSeq" id="WP_092195491.1">
    <property type="nucleotide sequence ID" value="NZ_FOND01000002.1"/>
</dbReference>
<dbReference type="InterPro" id="IPR012334">
    <property type="entry name" value="Pectin_lyas_fold"/>
</dbReference>
<dbReference type="Gene3D" id="2.160.20.10">
    <property type="entry name" value="Single-stranded right-handed beta-helix, Pectin lyase-like"/>
    <property type="match status" value="1"/>
</dbReference>
<dbReference type="InterPro" id="IPR011050">
    <property type="entry name" value="Pectin_lyase_fold/virulence"/>
</dbReference>
<protein>
    <submittedName>
        <fullName evidence="3">Right handed beta helix region</fullName>
    </submittedName>
</protein>
<dbReference type="InterPro" id="IPR006626">
    <property type="entry name" value="PbH1"/>
</dbReference>
<dbReference type="AlphaFoldDB" id="A0A1I1YGL6"/>
<dbReference type="Proteomes" id="UP000198589">
    <property type="component" value="Unassembled WGS sequence"/>
</dbReference>
<accession>A0A1I1YGL6</accession>